<keyword evidence="2" id="KW-0560">Oxidoreductase</keyword>
<evidence type="ECO:0000256" key="2">
    <source>
        <dbReference type="ARBA" id="ARBA00023002"/>
    </source>
</evidence>
<reference evidence="3 4" key="1">
    <citation type="journal article" date="2023" name="Int. J. Syst. Evol. Microbiol.">
        <title>Arthrobacter mangrovi sp. nov., an actinobacterium isolated from the rhizosphere of a mangrove.</title>
        <authorList>
            <person name="Hamada M."/>
            <person name="Saitou S."/>
            <person name="Enomoto N."/>
            <person name="Nanri K."/>
            <person name="Hidaka K."/>
            <person name="Miura T."/>
            <person name="Tamura T."/>
        </authorList>
    </citation>
    <scope>NUCLEOTIDE SEQUENCE [LARGE SCALE GENOMIC DNA]</scope>
    <source>
        <strain evidence="3 4">NBRC 112813</strain>
    </source>
</reference>
<keyword evidence="4" id="KW-1185">Reference proteome</keyword>
<dbReference type="Proteomes" id="UP001209654">
    <property type="component" value="Unassembled WGS sequence"/>
</dbReference>
<evidence type="ECO:0000313" key="4">
    <source>
        <dbReference type="Proteomes" id="UP001209654"/>
    </source>
</evidence>
<dbReference type="CDD" id="cd05233">
    <property type="entry name" value="SDR_c"/>
    <property type="match status" value="1"/>
</dbReference>
<organism evidence="3 4">
    <name type="scientific">Arthrobacter mangrovi</name>
    <dbReference type="NCBI Taxonomy" id="2966350"/>
    <lineage>
        <taxon>Bacteria</taxon>
        <taxon>Bacillati</taxon>
        <taxon>Actinomycetota</taxon>
        <taxon>Actinomycetes</taxon>
        <taxon>Micrococcales</taxon>
        <taxon>Micrococcaceae</taxon>
        <taxon>Arthrobacter</taxon>
    </lineage>
</organism>
<dbReference type="RefSeq" id="WP_264795351.1">
    <property type="nucleotide sequence ID" value="NZ_BRVS01000006.1"/>
</dbReference>
<dbReference type="InterPro" id="IPR002347">
    <property type="entry name" value="SDR_fam"/>
</dbReference>
<comment type="caution">
    <text evidence="3">The sequence shown here is derived from an EMBL/GenBank/DDBJ whole genome shotgun (WGS) entry which is preliminary data.</text>
</comment>
<protein>
    <submittedName>
        <fullName evidence="3">Oxidoreductase</fullName>
    </submittedName>
</protein>
<dbReference type="PROSITE" id="PS00061">
    <property type="entry name" value="ADH_SHORT"/>
    <property type="match status" value="1"/>
</dbReference>
<dbReference type="PRINTS" id="PR00080">
    <property type="entry name" value="SDRFAMILY"/>
</dbReference>
<dbReference type="Pfam" id="PF13561">
    <property type="entry name" value="adh_short_C2"/>
    <property type="match status" value="1"/>
</dbReference>
<dbReference type="Gene3D" id="3.40.50.720">
    <property type="entry name" value="NAD(P)-binding Rossmann-like Domain"/>
    <property type="match status" value="1"/>
</dbReference>
<comment type="similarity">
    <text evidence="1">Belongs to the short-chain dehydrogenases/reductases (SDR) family.</text>
</comment>
<gene>
    <name evidence="3" type="ORF">AHIS1636_16520</name>
</gene>
<proteinExistence type="inferred from homology"/>
<dbReference type="PANTHER" id="PTHR24321:SF8">
    <property type="entry name" value="ESTRADIOL 17-BETA-DEHYDROGENASE 8-RELATED"/>
    <property type="match status" value="1"/>
</dbReference>
<evidence type="ECO:0000313" key="3">
    <source>
        <dbReference type="EMBL" id="GLB67213.1"/>
    </source>
</evidence>
<dbReference type="SUPFAM" id="SSF51735">
    <property type="entry name" value="NAD(P)-binding Rossmann-fold domains"/>
    <property type="match status" value="1"/>
</dbReference>
<dbReference type="PRINTS" id="PR00081">
    <property type="entry name" value="GDHRDH"/>
</dbReference>
<dbReference type="InterPro" id="IPR020904">
    <property type="entry name" value="Sc_DH/Rdtase_CS"/>
</dbReference>
<dbReference type="InterPro" id="IPR036291">
    <property type="entry name" value="NAD(P)-bd_dom_sf"/>
</dbReference>
<name>A0ABQ5MTD4_9MICC</name>
<evidence type="ECO:0000256" key="1">
    <source>
        <dbReference type="ARBA" id="ARBA00006484"/>
    </source>
</evidence>
<dbReference type="EMBL" id="BRVS01000006">
    <property type="protein sequence ID" value="GLB67213.1"/>
    <property type="molecule type" value="Genomic_DNA"/>
</dbReference>
<dbReference type="NCBIfam" id="NF005559">
    <property type="entry name" value="PRK07231.1"/>
    <property type="match status" value="1"/>
</dbReference>
<dbReference type="PANTHER" id="PTHR24321">
    <property type="entry name" value="DEHYDROGENASES, SHORT CHAIN"/>
    <property type="match status" value="1"/>
</dbReference>
<accession>A0ABQ5MTD4</accession>
<sequence>MAQFDGKVALVTGGGSGIGEAISKELAAKGASVVVTDINLEAAERVAKEIADGGGTASAVQQDTARKEDSEKAVRHAVDTYGALHYAVNNAGIGGKNAPAGEVDLADWDKVIDINLNGVLYGMRYQIPEMLKAGGKNSAIVNMASIHGSVAALGNGAYTAAKHGVVGLTKNAAAEYGPEGLRINSVGPGYINTPLVVNSLSEDIRKALEGKHALGRLGTAEEVAHLVSFLLSDDASFMTGGYYLVDGGYTAV</sequence>